<name>A0A0H4TA35_9PROT</name>
<evidence type="ECO:0000313" key="2">
    <source>
        <dbReference type="EMBL" id="AKQ03347.1"/>
    </source>
</evidence>
<proteinExistence type="predicted"/>
<dbReference type="NCBIfam" id="NF047646">
    <property type="entry name" value="REP_Tyr_transpos"/>
    <property type="match status" value="1"/>
</dbReference>
<dbReference type="InterPro" id="IPR002686">
    <property type="entry name" value="Transposase_17"/>
</dbReference>
<evidence type="ECO:0000259" key="1">
    <source>
        <dbReference type="SMART" id="SM01321"/>
    </source>
</evidence>
<dbReference type="GO" id="GO:0004803">
    <property type="term" value="F:transposase activity"/>
    <property type="evidence" value="ECO:0007669"/>
    <property type="project" value="InterPro"/>
</dbReference>
<reference evidence="2" key="1">
    <citation type="journal article" date="2015" name="ISME J.">
        <title>Aquifer environment selects for microbial species cohorts in sediment and groundwater.</title>
        <authorList>
            <person name="Hug L.A."/>
            <person name="Thomas B.C."/>
            <person name="Brown C.T."/>
            <person name="Frischkorn K.R."/>
            <person name="Williams K.H."/>
            <person name="Tringe S.G."/>
            <person name="Banfield J.F."/>
        </authorList>
    </citation>
    <scope>NUCLEOTIDE SEQUENCE</scope>
</reference>
<accession>A0A0H4TA35</accession>
<dbReference type="AlphaFoldDB" id="A0A0H4TA35"/>
<dbReference type="PANTHER" id="PTHR36966">
    <property type="entry name" value="REP-ASSOCIATED TYROSINE TRANSPOSASE"/>
    <property type="match status" value="1"/>
</dbReference>
<protein>
    <submittedName>
        <fullName evidence="2">Transposase and inactivated derivatives, putative transposase</fullName>
    </submittedName>
</protein>
<organism evidence="2">
    <name type="scientific">uncultured beta proteobacterium Rifle_16ft_4_minimus_37916</name>
    <dbReference type="NCBI Taxonomy" id="1665169"/>
    <lineage>
        <taxon>Bacteria</taxon>
        <taxon>Pseudomonadati</taxon>
        <taxon>Pseudomonadota</taxon>
        <taxon>Betaproteobacteria</taxon>
        <taxon>Nitrosomonadales</taxon>
        <taxon>Nitrosomonadaceae</taxon>
        <taxon>environmental samples</taxon>
    </lineage>
</organism>
<dbReference type="GO" id="GO:0043565">
    <property type="term" value="F:sequence-specific DNA binding"/>
    <property type="evidence" value="ECO:0007669"/>
    <property type="project" value="TreeGrafter"/>
</dbReference>
<dbReference type="EMBL" id="KT007011">
    <property type="protein sequence ID" value="AKQ03347.1"/>
    <property type="molecule type" value="Genomic_DNA"/>
</dbReference>
<dbReference type="InterPro" id="IPR052715">
    <property type="entry name" value="RAYT_transposase"/>
</dbReference>
<feature type="domain" description="Transposase IS200-like" evidence="1">
    <location>
        <begin position="9"/>
        <end position="131"/>
    </location>
</feature>
<dbReference type="InterPro" id="IPR036515">
    <property type="entry name" value="Transposase_17_sf"/>
</dbReference>
<dbReference type="PANTHER" id="PTHR36966:SF1">
    <property type="entry name" value="REP-ASSOCIATED TYROSINE TRANSPOSASE"/>
    <property type="match status" value="1"/>
</dbReference>
<dbReference type="GO" id="GO:0006313">
    <property type="term" value="P:DNA transposition"/>
    <property type="evidence" value="ECO:0007669"/>
    <property type="project" value="InterPro"/>
</dbReference>
<dbReference type="SMART" id="SM01321">
    <property type="entry name" value="Y1_Tnp"/>
    <property type="match status" value="1"/>
</dbReference>
<dbReference type="SUPFAM" id="SSF143422">
    <property type="entry name" value="Transposase IS200-like"/>
    <property type="match status" value="1"/>
</dbReference>
<dbReference type="Gene3D" id="3.30.70.1290">
    <property type="entry name" value="Transposase IS200-like"/>
    <property type="match status" value="1"/>
</dbReference>
<sequence>MVHYRRNQLPGGTYFFTVTLADRRSHALTENIKHLHTSFRRVMIAQPFEIAAMVVLPEHLHTIWTLPPDDADYAGRWRAIKAGFTRDLIRAGVNLTRNAKGEYDLWQRRFWEHTIRDDNDLARHVDYIHFNPVKHGWVSRVAAWPHSSFHRYVRQGMLPEDWAGETSDAVIEKYGEPV</sequence>